<name>A0A1M5YJ66_9CLOT</name>
<keyword evidence="4" id="KW-1185">Reference proteome</keyword>
<dbReference type="CDD" id="cd03820">
    <property type="entry name" value="GT4_AmsD-like"/>
    <property type="match status" value="1"/>
</dbReference>
<dbReference type="OrthoDB" id="2023634at2"/>
<reference evidence="3 4" key="1">
    <citation type="submission" date="2016-11" db="EMBL/GenBank/DDBJ databases">
        <authorList>
            <person name="Jaros S."/>
            <person name="Januszkiewicz K."/>
            <person name="Wedrychowicz H."/>
        </authorList>
    </citation>
    <scope>NUCLEOTIDE SEQUENCE [LARGE SCALE GENOMIC DNA]</scope>
    <source>
        <strain evidence="3 4">DSM 3089</strain>
    </source>
</reference>
<dbReference type="PANTHER" id="PTHR12526">
    <property type="entry name" value="GLYCOSYLTRANSFERASE"/>
    <property type="match status" value="1"/>
</dbReference>
<gene>
    <name evidence="3" type="ORF">SAMN02745196_02996</name>
</gene>
<dbReference type="Pfam" id="PF13439">
    <property type="entry name" value="Glyco_transf_4"/>
    <property type="match status" value="1"/>
</dbReference>
<dbReference type="Proteomes" id="UP000184526">
    <property type="component" value="Unassembled WGS sequence"/>
</dbReference>
<sequence length="359" mass="42085">MKVGFLMNDVFGRGGVERVTFKLATYFAEILNYDVDIISYFESEDKEIYFKYSSKVNIIYCKNKNEALKSFGKIKRFYELQKNLEEFINDNEYDCIISLYTHFNMKLALARKKIKAKIIGCEHGQYYSTSKKTRILRRIVYKKLDNLVVLTDRDKEIYEKFCKSVITIPNPLVFETDEKSTLMEKRIINVGRLTEEKGVHYLLEAFAKVSNKFPEWTLTFVGNGNYKENLIERAKELEVNGKVEILPFTTEIKDLYLKSSIYAMASETEAFPMTLLEAMELGVPCICFDCRTGPREIVTDGEDGYIIDMYNLEKFSERLENLMENDTIRYEFGINAKKNINRYSKENILEKWKKLLEQG</sequence>
<dbReference type="RefSeq" id="WP_072832800.1">
    <property type="nucleotide sequence ID" value="NZ_FQXP01000016.1"/>
</dbReference>
<evidence type="ECO:0000313" key="4">
    <source>
        <dbReference type="Proteomes" id="UP000184526"/>
    </source>
</evidence>
<dbReference type="PANTHER" id="PTHR12526:SF630">
    <property type="entry name" value="GLYCOSYLTRANSFERASE"/>
    <property type="match status" value="1"/>
</dbReference>
<dbReference type="SUPFAM" id="SSF53756">
    <property type="entry name" value="UDP-Glycosyltransferase/glycogen phosphorylase"/>
    <property type="match status" value="1"/>
</dbReference>
<dbReference type="AlphaFoldDB" id="A0A1M5YJ66"/>
<feature type="domain" description="Glycosyltransferase subfamily 4-like N-terminal" evidence="2">
    <location>
        <begin position="14"/>
        <end position="171"/>
    </location>
</feature>
<evidence type="ECO:0000313" key="3">
    <source>
        <dbReference type="EMBL" id="SHI12070.1"/>
    </source>
</evidence>
<dbReference type="Pfam" id="PF00534">
    <property type="entry name" value="Glycos_transf_1"/>
    <property type="match status" value="1"/>
</dbReference>
<dbReference type="InterPro" id="IPR028098">
    <property type="entry name" value="Glyco_trans_4-like_N"/>
</dbReference>
<evidence type="ECO:0000259" key="1">
    <source>
        <dbReference type="Pfam" id="PF00534"/>
    </source>
</evidence>
<protein>
    <submittedName>
        <fullName evidence="3">Glycosyltransferase involved in cell wall bisynthesis</fullName>
    </submittedName>
</protein>
<dbReference type="STRING" id="1121306.SAMN02745196_02996"/>
<dbReference type="Gene3D" id="3.40.50.2000">
    <property type="entry name" value="Glycogen Phosphorylase B"/>
    <property type="match status" value="2"/>
</dbReference>
<dbReference type="GO" id="GO:0016757">
    <property type="term" value="F:glycosyltransferase activity"/>
    <property type="evidence" value="ECO:0007669"/>
    <property type="project" value="InterPro"/>
</dbReference>
<proteinExistence type="predicted"/>
<organism evidence="3 4">
    <name type="scientific">Clostridium collagenovorans DSM 3089</name>
    <dbReference type="NCBI Taxonomy" id="1121306"/>
    <lineage>
        <taxon>Bacteria</taxon>
        <taxon>Bacillati</taxon>
        <taxon>Bacillota</taxon>
        <taxon>Clostridia</taxon>
        <taxon>Eubacteriales</taxon>
        <taxon>Clostridiaceae</taxon>
        <taxon>Clostridium</taxon>
    </lineage>
</organism>
<keyword evidence="3" id="KW-0808">Transferase</keyword>
<evidence type="ECO:0000259" key="2">
    <source>
        <dbReference type="Pfam" id="PF13439"/>
    </source>
</evidence>
<accession>A0A1M5YJ66</accession>
<dbReference type="InterPro" id="IPR001296">
    <property type="entry name" value="Glyco_trans_1"/>
</dbReference>
<feature type="domain" description="Glycosyl transferase family 1" evidence="1">
    <location>
        <begin position="182"/>
        <end position="338"/>
    </location>
</feature>
<dbReference type="EMBL" id="FQXP01000016">
    <property type="protein sequence ID" value="SHI12070.1"/>
    <property type="molecule type" value="Genomic_DNA"/>
</dbReference>